<organism evidence="2 3">
    <name type="scientific">Chrysochromulina tobinii</name>
    <dbReference type="NCBI Taxonomy" id="1460289"/>
    <lineage>
        <taxon>Eukaryota</taxon>
        <taxon>Haptista</taxon>
        <taxon>Haptophyta</taxon>
        <taxon>Prymnesiophyceae</taxon>
        <taxon>Prymnesiales</taxon>
        <taxon>Chrysochromulinaceae</taxon>
        <taxon>Chrysochromulina</taxon>
    </lineage>
</organism>
<proteinExistence type="predicted"/>
<comment type="caution">
    <text evidence="2">The sequence shown here is derived from an EMBL/GenBank/DDBJ whole genome shotgun (WGS) entry which is preliminary data.</text>
</comment>
<dbReference type="Proteomes" id="UP000037460">
    <property type="component" value="Unassembled WGS sequence"/>
</dbReference>
<reference evidence="3" key="1">
    <citation type="journal article" date="2015" name="PLoS Genet.">
        <title>Genome Sequence and Transcriptome Analyses of Chrysochromulina tobin: Metabolic Tools for Enhanced Algal Fitness in the Prominent Order Prymnesiales (Haptophyceae).</title>
        <authorList>
            <person name="Hovde B.T."/>
            <person name="Deodato C.R."/>
            <person name="Hunsperger H.M."/>
            <person name="Ryken S.A."/>
            <person name="Yost W."/>
            <person name="Jha R.K."/>
            <person name="Patterson J."/>
            <person name="Monnat R.J. Jr."/>
            <person name="Barlow S.B."/>
            <person name="Starkenburg S.R."/>
            <person name="Cattolico R.A."/>
        </authorList>
    </citation>
    <scope>NUCLEOTIDE SEQUENCE</scope>
    <source>
        <strain evidence="3">CCMP291</strain>
    </source>
</reference>
<protein>
    <submittedName>
        <fullName evidence="2">Uncharacterized protein</fullName>
    </submittedName>
</protein>
<evidence type="ECO:0000313" key="3">
    <source>
        <dbReference type="Proteomes" id="UP000037460"/>
    </source>
</evidence>
<accession>A0A0M0J6U4</accession>
<dbReference type="SUPFAM" id="SSF81296">
    <property type="entry name" value="E set domains"/>
    <property type="match status" value="1"/>
</dbReference>
<feature type="compositionally biased region" description="Basic and acidic residues" evidence="1">
    <location>
        <begin position="308"/>
        <end position="321"/>
    </location>
</feature>
<dbReference type="InterPro" id="IPR014756">
    <property type="entry name" value="Ig_E-set"/>
</dbReference>
<dbReference type="AlphaFoldDB" id="A0A0M0J6U4"/>
<dbReference type="EMBL" id="JWZX01003314">
    <property type="protein sequence ID" value="KOO22047.1"/>
    <property type="molecule type" value="Genomic_DNA"/>
</dbReference>
<evidence type="ECO:0000256" key="1">
    <source>
        <dbReference type="SAM" id="MobiDB-lite"/>
    </source>
</evidence>
<keyword evidence="3" id="KW-1185">Reference proteome</keyword>
<sequence>MAFETTVVEDQYQIWYNAQQAGDFALHLWTDSVAGGKRKLLPGSPFNVRVTGDKASASGSFIRGIEAYSYGPAEASDLLAVASVARKRHGSTEIPEMQVKASVVAGDKLQLFPQLRDEFGNASFASDQSPFVAFVEHLTGAESGTRNDVPLKQLRDLGKYEVTQELTKCGLHRLSILLDGQHVGQVPDKLPPGMVGSPVYILVSPAAPVANKSILKPPEEPPTQHSTCTLTLETFDKFGNRMNKGGATIAARTVGTGCSPITVVDGKDGTYSLSFSCSIVGECKVVVRLDNVEMPSLTVGFVKGEDLEKDFEKEKEPEKGKPGARGAKKKEISDI</sequence>
<gene>
    <name evidence="2" type="ORF">Ctob_001050</name>
</gene>
<dbReference type="InterPro" id="IPR013783">
    <property type="entry name" value="Ig-like_fold"/>
</dbReference>
<dbReference type="Gene3D" id="2.60.40.10">
    <property type="entry name" value="Immunoglobulins"/>
    <property type="match status" value="2"/>
</dbReference>
<feature type="region of interest" description="Disordered" evidence="1">
    <location>
        <begin position="308"/>
        <end position="335"/>
    </location>
</feature>
<evidence type="ECO:0000313" key="2">
    <source>
        <dbReference type="EMBL" id="KOO22047.1"/>
    </source>
</evidence>
<name>A0A0M0J6U4_9EUKA</name>